<dbReference type="Pfam" id="PF02330">
    <property type="entry name" value="MAM33"/>
    <property type="match status" value="1"/>
</dbReference>
<gene>
    <name evidence="2" type="ORF">SPHA_567</name>
</gene>
<dbReference type="PANTHER" id="PTHR10826:SF1">
    <property type="entry name" value="COMPLEMENT COMPONENT 1 Q SUBCOMPONENT-BINDING PROTEIN, MITOCHONDRIAL"/>
    <property type="match status" value="1"/>
</dbReference>
<dbReference type="InterPro" id="IPR036561">
    <property type="entry name" value="MAM33_sf"/>
</dbReference>
<reference evidence="2" key="1">
    <citation type="submission" date="2021-01" db="EMBL/GenBank/DDBJ databases">
        <authorList>
            <person name="Li R."/>
            <person name="Bekaert M."/>
        </authorList>
    </citation>
    <scope>NUCLEOTIDE SEQUENCE</scope>
    <source>
        <strain evidence="2">Farmed</strain>
    </source>
</reference>
<dbReference type="GO" id="GO:0042256">
    <property type="term" value="P:cytosolic ribosome assembly"/>
    <property type="evidence" value="ECO:0007669"/>
    <property type="project" value="TreeGrafter"/>
</dbReference>
<dbReference type="GO" id="GO:0005759">
    <property type="term" value="C:mitochondrial matrix"/>
    <property type="evidence" value="ECO:0007669"/>
    <property type="project" value="InterPro"/>
</dbReference>
<dbReference type="EMBL" id="CAHIKZ030000012">
    <property type="protein sequence ID" value="CAE1140444.1"/>
    <property type="molecule type" value="Genomic_DNA"/>
</dbReference>
<dbReference type="OrthoDB" id="278212at2759"/>
<name>A0A812AMH4_ACAPH</name>
<dbReference type="PANTHER" id="PTHR10826">
    <property type="entry name" value="COMPLEMENT COMPONENT 1"/>
    <property type="match status" value="1"/>
</dbReference>
<dbReference type="InterPro" id="IPR003428">
    <property type="entry name" value="MAM33"/>
</dbReference>
<dbReference type="Proteomes" id="UP000597762">
    <property type="component" value="Unassembled WGS sequence"/>
</dbReference>
<dbReference type="AlphaFoldDB" id="A0A812AMH4"/>
<dbReference type="Gene3D" id="3.10.280.10">
    <property type="entry name" value="Mitochondrial glycoprotein"/>
    <property type="match status" value="1"/>
</dbReference>
<comment type="caution">
    <text evidence="2">The sequence shown here is derived from an EMBL/GenBank/DDBJ whole genome shotgun (WGS) entry which is preliminary data.</text>
</comment>
<dbReference type="SUPFAM" id="SSF54529">
    <property type="entry name" value="Mitochondrial glycoprotein MAM33-like"/>
    <property type="match status" value="1"/>
</dbReference>
<proteinExistence type="inferred from homology"/>
<accession>A0A812AMH4</accession>
<protein>
    <submittedName>
        <fullName evidence="2">C1QBP</fullName>
    </submittedName>
</protein>
<evidence type="ECO:0000313" key="2">
    <source>
        <dbReference type="EMBL" id="CAE1140444.1"/>
    </source>
</evidence>
<sequence length="344" mass="38622">MSSLSAIYSKIMPRLRILATSILFQSPNSSVNRLGIKCVSSERYFTTKTRSIFTHNAGSAATTSIIASRLLPSSLFPKVNLSSCVFSVVPSSANFSSCTSSSALCTILQSWTNGGATNIRLHPRPLLPRFVNVTPFCRSLHTEVDAELSRFLEKEIKLGQNTKKYPTKLPVIQGFDIVTDNAKVTLTKNLGNETITVNLNINHSVDADENEMLTDQKDDDVTQMVSRPPFTVEINQGEKEIFALQCSFPSAEFDDDPSSKDEENMVDLFQIDEVTIHEGDWNEKMYSLGAETMDGNLYDLLMDMLDERGINDEFINQLMDFCTVYEHKRYLSFLDGIKKFVDKK</sequence>
<comment type="similarity">
    <text evidence="1">Belongs to the MAM33 family.</text>
</comment>
<evidence type="ECO:0000256" key="1">
    <source>
        <dbReference type="ARBA" id="ARBA00005457"/>
    </source>
</evidence>
<organism evidence="2 3">
    <name type="scientific">Acanthosepion pharaonis</name>
    <name type="common">Pharaoh cuttlefish</name>
    <name type="synonym">Sepia pharaonis</name>
    <dbReference type="NCBI Taxonomy" id="158019"/>
    <lineage>
        <taxon>Eukaryota</taxon>
        <taxon>Metazoa</taxon>
        <taxon>Spiralia</taxon>
        <taxon>Lophotrochozoa</taxon>
        <taxon>Mollusca</taxon>
        <taxon>Cephalopoda</taxon>
        <taxon>Coleoidea</taxon>
        <taxon>Decapodiformes</taxon>
        <taxon>Sepiida</taxon>
        <taxon>Sepiina</taxon>
        <taxon>Sepiidae</taxon>
        <taxon>Acanthosepion</taxon>
    </lineage>
</organism>
<keyword evidence="3" id="KW-1185">Reference proteome</keyword>
<evidence type="ECO:0000313" key="3">
    <source>
        <dbReference type="Proteomes" id="UP000597762"/>
    </source>
</evidence>